<dbReference type="EMBL" id="CP155447">
    <property type="protein sequence ID" value="XBH06349.1"/>
    <property type="molecule type" value="Genomic_DNA"/>
</dbReference>
<dbReference type="InterPro" id="IPR051783">
    <property type="entry name" value="NAD(P)-dependent_oxidoreduct"/>
</dbReference>
<dbReference type="InterPro" id="IPR001509">
    <property type="entry name" value="Epimerase_deHydtase"/>
</dbReference>
<organism evidence="3">
    <name type="scientific">Singulisphaera sp. Ch08</name>
    <dbReference type="NCBI Taxonomy" id="3120278"/>
    <lineage>
        <taxon>Bacteria</taxon>
        <taxon>Pseudomonadati</taxon>
        <taxon>Planctomycetota</taxon>
        <taxon>Planctomycetia</taxon>
        <taxon>Isosphaerales</taxon>
        <taxon>Isosphaeraceae</taxon>
        <taxon>Singulisphaera</taxon>
    </lineage>
</organism>
<proteinExistence type="predicted"/>
<evidence type="ECO:0000259" key="2">
    <source>
        <dbReference type="Pfam" id="PF01370"/>
    </source>
</evidence>
<dbReference type="Gene3D" id="3.40.50.720">
    <property type="entry name" value="NAD(P)-binding Rossmann-like Domain"/>
    <property type="match status" value="1"/>
</dbReference>
<dbReference type="SUPFAM" id="SSF51735">
    <property type="entry name" value="NAD(P)-binding Rossmann-fold domains"/>
    <property type="match status" value="1"/>
</dbReference>
<protein>
    <submittedName>
        <fullName evidence="3">NAD-dependent epimerase/dehydratase family protein</fullName>
    </submittedName>
</protein>
<feature type="region of interest" description="Disordered" evidence="1">
    <location>
        <begin position="1"/>
        <end position="36"/>
    </location>
</feature>
<feature type="compositionally biased region" description="Polar residues" evidence="1">
    <location>
        <begin position="13"/>
        <end position="24"/>
    </location>
</feature>
<dbReference type="RefSeq" id="WP_406699200.1">
    <property type="nucleotide sequence ID" value="NZ_CP155447.1"/>
</dbReference>
<dbReference type="GO" id="GO:0004029">
    <property type="term" value="F:aldehyde dehydrogenase (NAD+) activity"/>
    <property type="evidence" value="ECO:0007669"/>
    <property type="project" value="TreeGrafter"/>
</dbReference>
<dbReference type="InterPro" id="IPR036291">
    <property type="entry name" value="NAD(P)-bd_dom_sf"/>
</dbReference>
<feature type="domain" description="NAD-dependent epimerase/dehydratase" evidence="2">
    <location>
        <begin position="43"/>
        <end position="227"/>
    </location>
</feature>
<dbReference type="GO" id="GO:0005737">
    <property type="term" value="C:cytoplasm"/>
    <property type="evidence" value="ECO:0007669"/>
    <property type="project" value="TreeGrafter"/>
</dbReference>
<dbReference type="PANTHER" id="PTHR48079:SF6">
    <property type="entry name" value="NAD(P)-BINDING DOMAIN-CONTAINING PROTEIN-RELATED"/>
    <property type="match status" value="1"/>
</dbReference>
<evidence type="ECO:0000313" key="3">
    <source>
        <dbReference type="EMBL" id="XBH06349.1"/>
    </source>
</evidence>
<dbReference type="AlphaFoldDB" id="A0AAU7CLS0"/>
<dbReference type="Pfam" id="PF01370">
    <property type="entry name" value="Epimerase"/>
    <property type="match status" value="1"/>
</dbReference>
<accession>A0AAU7CLS0</accession>
<name>A0AAU7CLS0_9BACT</name>
<gene>
    <name evidence="3" type="ORF">V5E97_10020</name>
</gene>
<dbReference type="PANTHER" id="PTHR48079">
    <property type="entry name" value="PROTEIN YEEZ"/>
    <property type="match status" value="1"/>
</dbReference>
<reference evidence="3" key="1">
    <citation type="submission" date="2024-05" db="EMBL/GenBank/DDBJ databases">
        <title>Planctomycetes of the genus Singulisphaera possess chitinolytic capabilities.</title>
        <authorList>
            <person name="Ivanova A."/>
        </authorList>
    </citation>
    <scope>NUCLEOTIDE SEQUENCE</scope>
    <source>
        <strain evidence="3">Ch08T</strain>
    </source>
</reference>
<evidence type="ECO:0000256" key="1">
    <source>
        <dbReference type="SAM" id="MobiDB-lite"/>
    </source>
</evidence>
<sequence>MDRRPDVVEASQPAVSDSTTTVSDIRSRSDGASPPNLRGKRIVLVTGAGGFVGGHVARTLAAAGYQVRGLVRRMPRVDPADPPVEWVFGDLRDPEARARAVEGAWGVAHCGGWVSLVSDRNGEAWAVNVEATRGLLADCTVARVERFVYTSTLQTLAAGRAECPADEETPWNLDRVRSPYVDSKREAEREVLAGHGGRLSTLVLCPGMVIGPRDSRPTSTRLLIEMAKTPVAFLPAGGIPVIDAHVLAVAHQRALESQESGRRFAVVGPYLSYREQAELVARLTGRPRWFVSIADGWERPLSGFAGCVDRLMRGRGITLSAAVVAGGFLRFYVKGDRADAAFNLRHPPPLQSIYDALADFKQSGRAPWLEFKPDAKSLALDHEPVSVVER</sequence>